<dbReference type="Proteomes" id="UP000003675">
    <property type="component" value="Unassembled WGS sequence"/>
</dbReference>
<gene>
    <name evidence="9" type="primary">glcU</name>
    <name evidence="10" type="ORF">FC31_GL001354</name>
    <name evidence="9" type="ORF">HMPREF0494_0455</name>
</gene>
<evidence type="ECO:0000256" key="6">
    <source>
        <dbReference type="ARBA" id="ARBA00022989"/>
    </source>
</evidence>
<protein>
    <submittedName>
        <fullName evidence="9 10">Glucose uptake protein</fullName>
    </submittedName>
</protein>
<accession>C8P561</accession>
<evidence type="ECO:0000256" key="5">
    <source>
        <dbReference type="ARBA" id="ARBA00022692"/>
    </source>
</evidence>
<dbReference type="PANTHER" id="PTHR16119">
    <property type="entry name" value="TRANSMEMBRANE PROTEIN 144"/>
    <property type="match status" value="1"/>
</dbReference>
<dbReference type="EMBL" id="AZDK01000035">
    <property type="protein sequence ID" value="KRK56330.1"/>
    <property type="molecule type" value="Genomic_DNA"/>
</dbReference>
<keyword evidence="6 8" id="KW-1133">Transmembrane helix</keyword>
<feature type="transmembrane region" description="Helical" evidence="8">
    <location>
        <begin position="215"/>
        <end position="233"/>
    </location>
</feature>
<feature type="transmembrane region" description="Helical" evidence="8">
    <location>
        <begin position="151"/>
        <end position="168"/>
    </location>
</feature>
<evidence type="ECO:0000313" key="9">
    <source>
        <dbReference type="EMBL" id="EEW54272.1"/>
    </source>
</evidence>
<keyword evidence="12" id="KW-1185">Reference proteome</keyword>
<dbReference type="PATRIC" id="fig|525309.8.peg.1372"/>
<comment type="subcellular location">
    <subcellularLocation>
        <location evidence="1">Cell membrane</location>
        <topology evidence="1">Multi-pass membrane protein</topology>
    </subcellularLocation>
</comment>
<dbReference type="Pfam" id="PF06800">
    <property type="entry name" value="Sugar_transport"/>
    <property type="match status" value="1"/>
</dbReference>
<dbReference type="GO" id="GO:0015144">
    <property type="term" value="F:carbohydrate transmembrane transporter activity"/>
    <property type="evidence" value="ECO:0007669"/>
    <property type="project" value="InterPro"/>
</dbReference>
<dbReference type="InterPro" id="IPR037185">
    <property type="entry name" value="EmrE-like"/>
</dbReference>
<dbReference type="AlphaFoldDB" id="C8P561"/>
<evidence type="ECO:0000256" key="3">
    <source>
        <dbReference type="ARBA" id="ARBA00022448"/>
    </source>
</evidence>
<keyword evidence="7 8" id="KW-0472">Membrane</keyword>
<dbReference type="HOGENOM" id="CLU_076024_0_0_9"/>
<dbReference type="InterPro" id="IPR010651">
    <property type="entry name" value="Sugar_transport"/>
</dbReference>
<dbReference type="STRING" id="525309.HMPREF0494_0455"/>
<evidence type="ECO:0000256" key="2">
    <source>
        <dbReference type="ARBA" id="ARBA00006117"/>
    </source>
</evidence>
<organism evidence="9 11">
    <name type="scientific">Limosilactobacillus antri DSM 16041</name>
    <dbReference type="NCBI Taxonomy" id="525309"/>
    <lineage>
        <taxon>Bacteria</taxon>
        <taxon>Bacillati</taxon>
        <taxon>Bacillota</taxon>
        <taxon>Bacilli</taxon>
        <taxon>Lactobacillales</taxon>
        <taxon>Lactobacillaceae</taxon>
        <taxon>Limosilactobacillus</taxon>
    </lineage>
</organism>
<reference evidence="9 11" key="1">
    <citation type="submission" date="2009-09" db="EMBL/GenBank/DDBJ databases">
        <authorList>
            <person name="Qin X."/>
            <person name="Bachman B."/>
            <person name="Battles P."/>
            <person name="Bell A."/>
            <person name="Bess C."/>
            <person name="Bickham C."/>
            <person name="Chaboub L."/>
            <person name="Chen D."/>
            <person name="Coyle M."/>
            <person name="Deiros D.R."/>
            <person name="Dinh H."/>
            <person name="Forbes L."/>
            <person name="Fowler G."/>
            <person name="Francisco L."/>
            <person name="Fu Q."/>
            <person name="Gubbala S."/>
            <person name="Hale W."/>
            <person name="Han Y."/>
            <person name="Hemphill L."/>
            <person name="Highlander S.K."/>
            <person name="Hirani K."/>
            <person name="Hogues M."/>
            <person name="Jackson L."/>
            <person name="Jakkamsetti A."/>
            <person name="Javaid M."/>
            <person name="Jiang H."/>
            <person name="Korchina V."/>
            <person name="Kovar C."/>
            <person name="Lara F."/>
            <person name="Lee S."/>
            <person name="Mata R."/>
            <person name="Mathew T."/>
            <person name="Moen C."/>
            <person name="Morales K."/>
            <person name="Munidasa M."/>
            <person name="Nazareth L."/>
            <person name="Ngo R."/>
            <person name="Nguyen L."/>
            <person name="Okwuonu G."/>
            <person name="Ongeri F."/>
            <person name="Patil S."/>
            <person name="Petrosino J."/>
            <person name="Pham C."/>
            <person name="Pham P."/>
            <person name="Pu L.-L."/>
            <person name="Puazo M."/>
            <person name="Raj R."/>
            <person name="Reid J."/>
            <person name="Rouhana J."/>
            <person name="Saada N."/>
            <person name="Shang Y."/>
            <person name="Simmons D."/>
            <person name="Thornton R."/>
            <person name="Warren J."/>
            <person name="Weissenberger G."/>
            <person name="Zhang J."/>
            <person name="Zhang L."/>
            <person name="Zhou C."/>
            <person name="Zhu D."/>
            <person name="Muzny D."/>
            <person name="Worley K."/>
            <person name="Gibbs R."/>
        </authorList>
    </citation>
    <scope>NUCLEOTIDE SEQUENCE [LARGE SCALE GENOMIC DNA]</scope>
    <source>
        <strain evidence="9 11">DSM 16041</strain>
    </source>
</reference>
<evidence type="ECO:0000256" key="1">
    <source>
        <dbReference type="ARBA" id="ARBA00004651"/>
    </source>
</evidence>
<keyword evidence="4" id="KW-0762">Sugar transport</keyword>
<reference evidence="10 12" key="2">
    <citation type="journal article" date="2015" name="Genome Announc.">
        <title>Expanding the biotechnology potential of lactobacilli through comparative genomics of 213 strains and associated genera.</title>
        <authorList>
            <person name="Sun Z."/>
            <person name="Harris H.M."/>
            <person name="McCann A."/>
            <person name="Guo C."/>
            <person name="Argimon S."/>
            <person name="Zhang W."/>
            <person name="Yang X."/>
            <person name="Jeffery I.B."/>
            <person name="Cooney J.C."/>
            <person name="Kagawa T.F."/>
            <person name="Liu W."/>
            <person name="Song Y."/>
            <person name="Salvetti E."/>
            <person name="Wrobel A."/>
            <person name="Rasinkangas P."/>
            <person name="Parkhill J."/>
            <person name="Rea M.C."/>
            <person name="O'Sullivan O."/>
            <person name="Ritari J."/>
            <person name="Douillard F.P."/>
            <person name="Paul Ross R."/>
            <person name="Yang R."/>
            <person name="Briner A.E."/>
            <person name="Felis G.E."/>
            <person name="de Vos W.M."/>
            <person name="Barrangou R."/>
            <person name="Klaenhammer T.R."/>
            <person name="Caufield P.W."/>
            <person name="Cui Y."/>
            <person name="Zhang H."/>
            <person name="O'Toole P.W."/>
        </authorList>
    </citation>
    <scope>NUCLEOTIDE SEQUENCE [LARGE SCALE GENOMIC DNA]</scope>
    <source>
        <strain evidence="10 12">DSM 16041</strain>
    </source>
</reference>
<dbReference type="SUPFAM" id="SSF103481">
    <property type="entry name" value="Multidrug resistance efflux transporter EmrE"/>
    <property type="match status" value="2"/>
</dbReference>
<dbReference type="RefSeq" id="WP_007123759.1">
    <property type="nucleotide sequence ID" value="NZ_AZDK01000035.1"/>
</dbReference>
<evidence type="ECO:0000313" key="10">
    <source>
        <dbReference type="EMBL" id="KRK56330.1"/>
    </source>
</evidence>
<feature type="transmembrane region" description="Helical" evidence="8">
    <location>
        <begin position="6"/>
        <end position="27"/>
    </location>
</feature>
<evidence type="ECO:0000256" key="8">
    <source>
        <dbReference type="SAM" id="Phobius"/>
    </source>
</evidence>
<feature type="transmembrane region" description="Helical" evidence="8">
    <location>
        <begin position="239"/>
        <end position="257"/>
    </location>
</feature>
<dbReference type="Proteomes" id="UP000051883">
    <property type="component" value="Unassembled WGS sequence"/>
</dbReference>
<evidence type="ECO:0000313" key="11">
    <source>
        <dbReference type="Proteomes" id="UP000003675"/>
    </source>
</evidence>
<feature type="transmembrane region" description="Helical" evidence="8">
    <location>
        <begin position="34"/>
        <end position="51"/>
    </location>
</feature>
<keyword evidence="5 8" id="KW-0812">Transmembrane</keyword>
<proteinExistence type="inferred from homology"/>
<feature type="transmembrane region" description="Helical" evidence="8">
    <location>
        <begin position="119"/>
        <end position="139"/>
    </location>
</feature>
<name>C8P561_9LACO</name>
<dbReference type="CDD" id="cd23110">
    <property type="entry name" value="GRP"/>
    <property type="match status" value="1"/>
</dbReference>
<dbReference type="OrthoDB" id="1452595at2"/>
<dbReference type="GO" id="GO:0005886">
    <property type="term" value="C:plasma membrane"/>
    <property type="evidence" value="ECO:0007669"/>
    <property type="project" value="UniProtKB-SubCell"/>
</dbReference>
<evidence type="ECO:0000313" key="12">
    <source>
        <dbReference type="Proteomes" id="UP000051883"/>
    </source>
</evidence>
<evidence type="ECO:0000256" key="7">
    <source>
        <dbReference type="ARBA" id="ARBA00023136"/>
    </source>
</evidence>
<dbReference type="EMBL" id="ACLL01000013">
    <property type="protein sequence ID" value="EEW54272.1"/>
    <property type="molecule type" value="Genomic_DNA"/>
</dbReference>
<comment type="caution">
    <text evidence="9">The sequence shown here is derived from an EMBL/GenBank/DDBJ whole genome shotgun (WGS) entry which is preliminary data.</text>
</comment>
<sequence length="288" mass="30896">MSLTGLIIALIPALGFGFEIISMQLIGGSFTNKCMGMGLTTLFAGLVVYFVRMPVLSPRQIIGATICGAGEALGLIFQVKSLDLVGATMTMPISIGEQLIGNNLIGAIFFGEWATTGKWLYGISAIVVIIVGICLTSYHEQKSRGADVKKGNLLLLISSLGFIAYGSAPNAFHLTGWDVLPPEAVAIFITYVIVGSMQKDDHNQMWDQYTWKNMLTGACDVIANFTLIFSIAINGESVGYTFSQMSVIISTLGGFFILHEARTRKETKLTILGLVLVVIGAILIGKTL</sequence>
<comment type="similarity">
    <text evidence="2">Belongs to the GRP transporter (TC 2.A.7.5) family.</text>
</comment>
<dbReference type="PANTHER" id="PTHR16119:SF17">
    <property type="entry name" value="TRANSMEMBRANE PROTEIN 144"/>
    <property type="match status" value="1"/>
</dbReference>
<feature type="transmembrane region" description="Helical" evidence="8">
    <location>
        <begin position="269"/>
        <end position="285"/>
    </location>
</feature>
<keyword evidence="3" id="KW-0813">Transport</keyword>
<feature type="transmembrane region" description="Helical" evidence="8">
    <location>
        <begin position="174"/>
        <end position="194"/>
    </location>
</feature>
<dbReference type="eggNOG" id="COG4975">
    <property type="taxonomic scope" value="Bacteria"/>
</dbReference>
<evidence type="ECO:0000256" key="4">
    <source>
        <dbReference type="ARBA" id="ARBA00022597"/>
    </source>
</evidence>